<dbReference type="AlphaFoldDB" id="A0A1I5C769"/>
<organism evidence="1 2">
    <name type="scientific">Bizionia echini</name>
    <dbReference type="NCBI Taxonomy" id="649333"/>
    <lineage>
        <taxon>Bacteria</taxon>
        <taxon>Pseudomonadati</taxon>
        <taxon>Bacteroidota</taxon>
        <taxon>Flavobacteriia</taxon>
        <taxon>Flavobacteriales</taxon>
        <taxon>Flavobacteriaceae</taxon>
        <taxon>Bizionia</taxon>
    </lineage>
</organism>
<dbReference type="OrthoDB" id="1144611at2"/>
<evidence type="ECO:0000313" key="1">
    <source>
        <dbReference type="EMBL" id="SFN82839.1"/>
    </source>
</evidence>
<dbReference type="EMBL" id="FOVN01000004">
    <property type="protein sequence ID" value="SFN82839.1"/>
    <property type="molecule type" value="Genomic_DNA"/>
</dbReference>
<dbReference type="STRING" id="649333.SAMN04487989_104250"/>
<reference evidence="2" key="1">
    <citation type="submission" date="2016-10" db="EMBL/GenBank/DDBJ databases">
        <authorList>
            <person name="Varghese N."/>
            <person name="Submissions S."/>
        </authorList>
    </citation>
    <scope>NUCLEOTIDE SEQUENCE [LARGE SCALE GENOMIC DNA]</scope>
    <source>
        <strain evidence="2">DSM 23925</strain>
    </source>
</reference>
<gene>
    <name evidence="1" type="ORF">SAMN04487989_104250</name>
</gene>
<dbReference type="RefSeq" id="WP_092208638.1">
    <property type="nucleotide sequence ID" value="NZ_FOVN01000004.1"/>
</dbReference>
<evidence type="ECO:0000313" key="2">
    <source>
        <dbReference type="Proteomes" id="UP000198705"/>
    </source>
</evidence>
<sequence>MKFENSIYFTQLKHHKVVFPFGTYYLFDNYIIAEHTEEIHFDWPKIKEISDYLIDFYGPHLKIGHITNRINHYSIDPNLWHKFNKEYGFVIASAIVIYDDFGYRNATLEKQFSTNSIKRCSSLEEAIFWMQNLKEFKT</sequence>
<dbReference type="Proteomes" id="UP000198705">
    <property type="component" value="Unassembled WGS sequence"/>
</dbReference>
<proteinExistence type="predicted"/>
<protein>
    <recommendedName>
        <fullName evidence="3">SpoIIAA-like</fullName>
    </recommendedName>
</protein>
<keyword evidence="2" id="KW-1185">Reference proteome</keyword>
<evidence type="ECO:0008006" key="3">
    <source>
        <dbReference type="Google" id="ProtNLM"/>
    </source>
</evidence>
<name>A0A1I5C769_9FLAO</name>
<accession>A0A1I5C769</accession>